<dbReference type="EMBL" id="GEDG01017641">
    <property type="protein sequence ID" value="JAP21486.1"/>
    <property type="molecule type" value="Transcribed_RNA"/>
</dbReference>
<evidence type="ECO:0000313" key="1">
    <source>
        <dbReference type="EMBL" id="JAP21486.1"/>
    </source>
</evidence>
<protein>
    <submittedName>
        <fullName evidence="1">Putative ovule protein</fullName>
    </submittedName>
</protein>
<dbReference type="AlphaFoldDB" id="A0A0V0HM57"/>
<reference evidence="1" key="1">
    <citation type="submission" date="2015-12" db="EMBL/GenBank/DDBJ databases">
        <title>Gene expression during late stages of embryo sac development: a critical building block for successful pollen-pistil interactions.</title>
        <authorList>
            <person name="Liu Y."/>
            <person name="Joly V."/>
            <person name="Sabar M."/>
            <person name="Matton D.P."/>
        </authorList>
    </citation>
    <scope>NUCLEOTIDE SEQUENCE</scope>
</reference>
<organism evidence="1">
    <name type="scientific">Solanum chacoense</name>
    <name type="common">Chaco potato</name>
    <dbReference type="NCBI Taxonomy" id="4108"/>
    <lineage>
        <taxon>Eukaryota</taxon>
        <taxon>Viridiplantae</taxon>
        <taxon>Streptophyta</taxon>
        <taxon>Embryophyta</taxon>
        <taxon>Tracheophyta</taxon>
        <taxon>Spermatophyta</taxon>
        <taxon>Magnoliopsida</taxon>
        <taxon>eudicotyledons</taxon>
        <taxon>Gunneridae</taxon>
        <taxon>Pentapetalae</taxon>
        <taxon>asterids</taxon>
        <taxon>lamiids</taxon>
        <taxon>Solanales</taxon>
        <taxon>Solanaceae</taxon>
        <taxon>Solanoideae</taxon>
        <taxon>Solaneae</taxon>
        <taxon>Solanum</taxon>
    </lineage>
</organism>
<sequence>MRILIIYICIVASQLKWNLFYNISLVSWVMPRYIKQLRDCWTGEGIGKEKKESGRPFLLAYGGCWKERKMMFESKYESMHTMKI</sequence>
<proteinExistence type="predicted"/>
<name>A0A0V0HM57_SOLCH</name>
<accession>A0A0V0HM57</accession>